<gene>
    <name evidence="1" type="ORF">A4S02_05915</name>
</gene>
<name>A0A1D8QVK9_9PROT</name>
<sequence length="108" mass="11215">MFGAHAAEAILASDPMAASTGRTYGSKDPIIFLPSPLQGGAVHIWSSKTASVFGAHAAEAILASDPMAASTGRTYGSKDPIIFLPSPLQGGAVHIWLPSVMQEFSDPY</sequence>
<reference evidence="2" key="1">
    <citation type="submission" date="2016-04" db="EMBL/GenBank/DDBJ databases">
        <authorList>
            <person name="Jeon C.O."/>
            <person name="Cho G.Y."/>
            <person name="Jeong H.I."/>
            <person name="Kim K.H."/>
        </authorList>
    </citation>
    <scope>NUCLEOTIDE SEQUENCE [LARGE SCALE GENOMIC DNA]</scope>
    <source>
        <strain evidence="2">LMG 1590</strain>
    </source>
</reference>
<accession>A0A1D8QVK9</accession>
<dbReference type="Proteomes" id="UP000175973">
    <property type="component" value="Chromosome"/>
</dbReference>
<dbReference type="EMBL" id="CP015164">
    <property type="protein sequence ID" value="AOW46381.1"/>
    <property type="molecule type" value="Genomic_DNA"/>
</dbReference>
<dbReference type="KEGG" id="aasc:A4S02_05915"/>
<keyword evidence="2" id="KW-1185">Reference proteome</keyword>
<dbReference type="AlphaFoldDB" id="A0A1D8QVK9"/>
<proteinExistence type="predicted"/>
<evidence type="ECO:0000313" key="2">
    <source>
        <dbReference type="Proteomes" id="UP000175973"/>
    </source>
</evidence>
<organism evidence="1 2">
    <name type="scientific">Acetobacter ascendens</name>
    <dbReference type="NCBI Taxonomy" id="481146"/>
    <lineage>
        <taxon>Bacteria</taxon>
        <taxon>Pseudomonadati</taxon>
        <taxon>Pseudomonadota</taxon>
        <taxon>Alphaproteobacteria</taxon>
        <taxon>Acetobacterales</taxon>
        <taxon>Acetobacteraceae</taxon>
        <taxon>Acetobacter</taxon>
    </lineage>
</organism>
<protein>
    <submittedName>
        <fullName evidence="1">Uncharacterized protein</fullName>
    </submittedName>
</protein>
<evidence type="ECO:0000313" key="1">
    <source>
        <dbReference type="EMBL" id="AOW46381.1"/>
    </source>
</evidence>